<feature type="compositionally biased region" description="Basic residues" evidence="1">
    <location>
        <begin position="54"/>
        <end position="69"/>
    </location>
</feature>
<dbReference type="AlphaFoldDB" id="A0A9W4DNJ4"/>
<evidence type="ECO:0000256" key="1">
    <source>
        <dbReference type="SAM" id="MobiDB-lite"/>
    </source>
</evidence>
<reference evidence="2" key="1">
    <citation type="submission" date="2021-05" db="EMBL/GenBank/DDBJ databases">
        <authorList>
            <person name="Arsene-Ploetze F."/>
        </authorList>
    </citation>
    <scope>NUCLEOTIDE SEQUENCE</scope>
    <source>
        <strain evidence="2">DSM 42138</strain>
    </source>
</reference>
<sequence length="298" mass="33305">MGAGPRGDRRPAGARRRGRRPALRGARHPLPQPGAAQGPGDHRRRARSGGAARRAGRLRRPRHVRHRTARLPQGGHRQGRPGGRHPGDRGSRRRRRADRLLRPGRHPHAAGRRRRQAVGRHDHGRVHPGLLRDQAHPDRGPQLRVVRASGRKESGRKESGRKDGTPGSGGRRRAGLRRGHRVLHRCTGLRAARGHRAAGRRTLGGRRAARLPRDGPAARPGHHTRADRQDRRPDRRPGRALPEHRGLRRRLQADGRGRRRLRGGAAVRAVRRGGRLPRPVRQQVGSHPAGLSWWNRTE</sequence>
<dbReference type="Proteomes" id="UP001152519">
    <property type="component" value="Unassembled WGS sequence"/>
</dbReference>
<accession>A0A9W4DNJ4</accession>
<keyword evidence="3" id="KW-1185">Reference proteome</keyword>
<evidence type="ECO:0000313" key="3">
    <source>
        <dbReference type="Proteomes" id="UP001152519"/>
    </source>
</evidence>
<feature type="compositionally biased region" description="Basic residues" evidence="1">
    <location>
        <begin position="170"/>
        <end position="184"/>
    </location>
</feature>
<feature type="compositionally biased region" description="Basic residues" evidence="1">
    <location>
        <begin position="91"/>
        <end position="126"/>
    </location>
</feature>
<evidence type="ECO:0000313" key="2">
    <source>
        <dbReference type="EMBL" id="CAG6393215.1"/>
    </source>
</evidence>
<feature type="compositionally biased region" description="Basic and acidic residues" evidence="1">
    <location>
        <begin position="150"/>
        <end position="164"/>
    </location>
</feature>
<name>A0A9W4DNJ4_9ACTN</name>
<dbReference type="EMBL" id="CAJSLV010000048">
    <property type="protein sequence ID" value="CAG6393215.1"/>
    <property type="molecule type" value="Genomic_DNA"/>
</dbReference>
<feature type="compositionally biased region" description="Basic residues" evidence="1">
    <location>
        <begin position="192"/>
        <end position="210"/>
    </location>
</feature>
<organism evidence="2 3">
    <name type="scientific">Actinacidiphila cocklensis</name>
    <dbReference type="NCBI Taxonomy" id="887465"/>
    <lineage>
        <taxon>Bacteria</taxon>
        <taxon>Bacillati</taxon>
        <taxon>Actinomycetota</taxon>
        <taxon>Actinomycetes</taxon>
        <taxon>Kitasatosporales</taxon>
        <taxon>Streptomycetaceae</taxon>
        <taxon>Actinacidiphila</taxon>
    </lineage>
</organism>
<proteinExistence type="predicted"/>
<comment type="caution">
    <text evidence="2">The sequence shown here is derived from an EMBL/GenBank/DDBJ whole genome shotgun (WGS) entry which is preliminary data.</text>
</comment>
<feature type="compositionally biased region" description="Basic residues" evidence="1">
    <location>
        <begin position="12"/>
        <end position="27"/>
    </location>
</feature>
<feature type="compositionally biased region" description="Basic and acidic residues" evidence="1">
    <location>
        <begin position="224"/>
        <end position="256"/>
    </location>
</feature>
<protein>
    <submittedName>
        <fullName evidence="2">Uncharacterized protein</fullName>
    </submittedName>
</protein>
<feature type="compositionally biased region" description="Basic and acidic residues" evidence="1">
    <location>
        <begin position="1"/>
        <end position="11"/>
    </location>
</feature>
<gene>
    <name evidence="2" type="ORF">SCOCK_20246</name>
</gene>
<feature type="region of interest" description="Disordered" evidence="1">
    <location>
        <begin position="1"/>
        <end position="298"/>
    </location>
</feature>